<dbReference type="InterPro" id="IPR003646">
    <property type="entry name" value="SH3-like_bac-type"/>
</dbReference>
<comment type="caution">
    <text evidence="3">The sequence shown here is derived from an EMBL/GenBank/DDBJ whole genome shotgun (WGS) entry which is preliminary data.</text>
</comment>
<gene>
    <name evidence="3" type="ORF">FJSC11DRAFT_3687</name>
</gene>
<dbReference type="EMBL" id="AGIZ01000012">
    <property type="protein sequence ID" value="EHC10150.1"/>
    <property type="molecule type" value="Genomic_DNA"/>
</dbReference>
<reference evidence="3 4" key="1">
    <citation type="submission" date="2011-09" db="EMBL/GenBank/DDBJ databases">
        <title>The draft genome of Fischerella sp. JSC-11.</title>
        <authorList>
            <consortium name="US DOE Joint Genome Institute (JGI-PGF)"/>
            <person name="Lucas S."/>
            <person name="Han J."/>
            <person name="Lapidus A."/>
            <person name="Cheng J.-F."/>
            <person name="Goodwin L."/>
            <person name="Pitluck S."/>
            <person name="Peters L."/>
            <person name="Land M.L."/>
            <person name="Hauser L."/>
            <person name="Sarkisova S."/>
            <person name="Bryant D.A."/>
            <person name="Brown I."/>
            <person name="Woyke T.J."/>
        </authorList>
    </citation>
    <scope>NUCLEOTIDE SEQUENCE [LARGE SCALE GENOMIC DNA]</scope>
    <source>
        <strain evidence="3 4">JSC-11</strain>
    </source>
</reference>
<dbReference type="AlphaFoldDB" id="G6FXT8"/>
<feature type="domain" description="SH3b" evidence="2">
    <location>
        <begin position="40"/>
        <end position="93"/>
    </location>
</feature>
<protein>
    <submittedName>
        <fullName evidence="3">SH3 type 3 domain protein</fullName>
    </submittedName>
</protein>
<evidence type="ECO:0000259" key="2">
    <source>
        <dbReference type="Pfam" id="PF08239"/>
    </source>
</evidence>
<evidence type="ECO:0000313" key="3">
    <source>
        <dbReference type="EMBL" id="EHC10150.1"/>
    </source>
</evidence>
<dbReference type="PATRIC" id="fig|741277.3.peg.3122"/>
<dbReference type="Pfam" id="PF08239">
    <property type="entry name" value="SH3_3"/>
    <property type="match status" value="1"/>
</dbReference>
<evidence type="ECO:0000256" key="1">
    <source>
        <dbReference type="SAM" id="SignalP"/>
    </source>
</evidence>
<proteinExistence type="predicted"/>
<sequence>MKSHKLMVGAVVVAIATMLTSFPVKAQTVCKVTDPTGTPLNVRKSPNGQIIGTIENNTEVDIYEIVRDEKNRPWAKVGFEGRVWGWVFREFISCYQN</sequence>
<dbReference type="RefSeq" id="WP_009458926.1">
    <property type="nucleotide sequence ID" value="NZ_AGIZ01000012.1"/>
</dbReference>
<dbReference type="Proteomes" id="UP000004344">
    <property type="component" value="Unassembled WGS sequence"/>
</dbReference>
<evidence type="ECO:0000313" key="4">
    <source>
        <dbReference type="Proteomes" id="UP000004344"/>
    </source>
</evidence>
<feature type="chain" id="PRO_5003488828" evidence="1">
    <location>
        <begin position="27"/>
        <end position="97"/>
    </location>
</feature>
<name>G6FXT8_9CYAN</name>
<dbReference type="Gene3D" id="2.30.30.40">
    <property type="entry name" value="SH3 Domains"/>
    <property type="match status" value="1"/>
</dbReference>
<keyword evidence="1" id="KW-0732">Signal</keyword>
<accession>G6FXT8</accession>
<feature type="signal peptide" evidence="1">
    <location>
        <begin position="1"/>
        <end position="26"/>
    </location>
</feature>
<organism evidence="3 4">
    <name type="scientific">Fischerella thermalis JSC-11</name>
    <dbReference type="NCBI Taxonomy" id="741277"/>
    <lineage>
        <taxon>Bacteria</taxon>
        <taxon>Bacillati</taxon>
        <taxon>Cyanobacteriota</taxon>
        <taxon>Cyanophyceae</taxon>
        <taxon>Nostocales</taxon>
        <taxon>Hapalosiphonaceae</taxon>
        <taxon>Fischerella</taxon>
    </lineage>
</organism>
<keyword evidence="4" id="KW-1185">Reference proteome</keyword>